<evidence type="ECO:0000256" key="6">
    <source>
        <dbReference type="ARBA" id="ARBA00022989"/>
    </source>
</evidence>
<evidence type="ECO:0000256" key="3">
    <source>
        <dbReference type="ARBA" id="ARBA00022448"/>
    </source>
</evidence>
<keyword evidence="5 8" id="KW-0812">Transmembrane</keyword>
<evidence type="ECO:0000256" key="4">
    <source>
        <dbReference type="ARBA" id="ARBA00022544"/>
    </source>
</evidence>
<evidence type="ECO:0000256" key="2">
    <source>
        <dbReference type="ARBA" id="ARBA00007998"/>
    </source>
</evidence>
<dbReference type="EMBL" id="JAJEKE010000012">
    <property type="protein sequence ID" value="MCQ1530489.1"/>
    <property type="molecule type" value="Genomic_DNA"/>
</dbReference>
<dbReference type="Proteomes" id="UP001651880">
    <property type="component" value="Unassembled WGS sequence"/>
</dbReference>
<reference evidence="9 10" key="1">
    <citation type="submission" date="2021-10" db="EMBL/GenBank/DDBJ databases">
        <title>Lutispora strain m25 sp. nov., a thermophilic, non-spore-forming bacterium isolated from a lab-scale methanogenic bioreactor digesting anaerobic sludge.</title>
        <authorList>
            <person name="El Houari A."/>
            <person name="Mcdonald J."/>
        </authorList>
    </citation>
    <scope>NUCLEOTIDE SEQUENCE [LARGE SCALE GENOMIC DNA]</scope>
    <source>
        <strain evidence="10">m25</strain>
    </source>
</reference>
<keyword evidence="3" id="KW-0813">Transport</keyword>
<sequence>MLYRAGKILAKFIYLLYFFIFLTSTSVYLRDFSELFYLSILPSVPLQVFALFIMALVVYLSYMKIPILGRISEAAFIIIYFFVFIVILISINKLDYKNLLPVFNGGLKPIIYGTIAHAPVYEDLIIWLFLIPNLQNKADIKKWLPLSALASGVITLAVSTTVIGFFGAPLTSKLDFPFYYYFRSLEIGNNISGIDILFIPIWYFVSFIKIGVYFFALLNIVKRLFGLSSCNDYIIPISLIIISLAMIMFRGHDDLVEFISIKVSAEIAPIYGLYIPALISILYLIRSSLKNKSC</sequence>
<keyword evidence="7 8" id="KW-0472">Membrane</keyword>
<evidence type="ECO:0000256" key="5">
    <source>
        <dbReference type="ARBA" id="ARBA00022692"/>
    </source>
</evidence>
<feature type="transmembrane region" description="Helical" evidence="8">
    <location>
        <begin position="12"/>
        <end position="29"/>
    </location>
</feature>
<evidence type="ECO:0000256" key="8">
    <source>
        <dbReference type="SAM" id="Phobius"/>
    </source>
</evidence>
<feature type="transmembrane region" description="Helical" evidence="8">
    <location>
        <begin position="35"/>
        <end position="62"/>
    </location>
</feature>
<feature type="transmembrane region" description="Helical" evidence="8">
    <location>
        <begin position="111"/>
        <end position="131"/>
    </location>
</feature>
<organism evidence="9 10">
    <name type="scientific">Lutispora saccharofermentans</name>
    <dbReference type="NCBI Taxonomy" id="3024236"/>
    <lineage>
        <taxon>Bacteria</taxon>
        <taxon>Bacillati</taxon>
        <taxon>Bacillota</taxon>
        <taxon>Clostridia</taxon>
        <taxon>Lutisporales</taxon>
        <taxon>Lutisporaceae</taxon>
        <taxon>Lutispora</taxon>
    </lineage>
</organism>
<feature type="transmembrane region" description="Helical" evidence="8">
    <location>
        <begin position="143"/>
        <end position="168"/>
    </location>
</feature>
<evidence type="ECO:0000256" key="1">
    <source>
        <dbReference type="ARBA" id="ARBA00004141"/>
    </source>
</evidence>
<feature type="transmembrane region" description="Helical" evidence="8">
    <location>
        <begin position="74"/>
        <end position="91"/>
    </location>
</feature>
<proteinExistence type="inferred from homology"/>
<comment type="subcellular location">
    <subcellularLocation>
        <location evidence="1">Membrane</location>
        <topology evidence="1">Multi-pass membrane protein</topology>
    </subcellularLocation>
</comment>
<feature type="transmembrane region" description="Helical" evidence="8">
    <location>
        <begin position="201"/>
        <end position="221"/>
    </location>
</feature>
<dbReference type="Pfam" id="PF03845">
    <property type="entry name" value="Spore_permease"/>
    <property type="match status" value="1"/>
</dbReference>
<name>A0ABT1NGY1_9FIRM</name>
<dbReference type="RefSeq" id="WP_255228013.1">
    <property type="nucleotide sequence ID" value="NZ_JAJEKE010000012.1"/>
</dbReference>
<dbReference type="PANTHER" id="PTHR34975">
    <property type="entry name" value="SPORE GERMINATION PROTEIN A2"/>
    <property type="match status" value="1"/>
</dbReference>
<feature type="transmembrane region" description="Helical" evidence="8">
    <location>
        <begin position="233"/>
        <end position="251"/>
    </location>
</feature>
<feature type="transmembrane region" description="Helical" evidence="8">
    <location>
        <begin position="263"/>
        <end position="285"/>
    </location>
</feature>
<dbReference type="PANTHER" id="PTHR34975:SF2">
    <property type="entry name" value="SPORE GERMINATION PROTEIN A2"/>
    <property type="match status" value="1"/>
</dbReference>
<evidence type="ECO:0000313" key="10">
    <source>
        <dbReference type="Proteomes" id="UP001651880"/>
    </source>
</evidence>
<keyword evidence="10" id="KW-1185">Reference proteome</keyword>
<comment type="similarity">
    <text evidence="2">Belongs to the amino acid-polyamine-organocation (APC) superfamily. Spore germination protein (SGP) (TC 2.A.3.9) family.</text>
</comment>
<comment type="caution">
    <text evidence="9">The sequence shown here is derived from an EMBL/GenBank/DDBJ whole genome shotgun (WGS) entry which is preliminary data.</text>
</comment>
<evidence type="ECO:0000313" key="9">
    <source>
        <dbReference type="EMBL" id="MCQ1530489.1"/>
    </source>
</evidence>
<keyword evidence="4" id="KW-0309">Germination</keyword>
<dbReference type="InterPro" id="IPR004761">
    <property type="entry name" value="Spore_GerAB"/>
</dbReference>
<keyword evidence="6 8" id="KW-1133">Transmembrane helix</keyword>
<protein>
    <submittedName>
        <fullName evidence="9">Spore germination protein</fullName>
    </submittedName>
</protein>
<gene>
    <name evidence="9" type="ORF">LJD61_13140</name>
</gene>
<accession>A0ABT1NGY1</accession>
<evidence type="ECO:0000256" key="7">
    <source>
        <dbReference type="ARBA" id="ARBA00023136"/>
    </source>
</evidence>